<feature type="domain" description="Spermatogenesis-associated protein 1 C-terminal" evidence="3">
    <location>
        <begin position="251"/>
        <end position="396"/>
    </location>
</feature>
<feature type="compositionally biased region" description="Basic and acidic residues" evidence="2">
    <location>
        <begin position="184"/>
        <end position="199"/>
    </location>
</feature>
<reference evidence="4 5" key="1">
    <citation type="submission" date="2019-09" db="EMBL/GenBank/DDBJ databases">
        <title>Bird 10,000 Genomes (B10K) Project - Family phase.</title>
        <authorList>
            <person name="Zhang G."/>
        </authorList>
    </citation>
    <scope>NUCLEOTIDE SEQUENCE [LARGE SCALE GENOMIC DNA]</scope>
    <source>
        <strain evidence="4">OUT-0015</strain>
        <tissue evidence="4">Blood</tissue>
    </source>
</reference>
<dbReference type="InterPro" id="IPR039062">
    <property type="entry name" value="SPAT1"/>
</dbReference>
<evidence type="ECO:0000256" key="1">
    <source>
        <dbReference type="SAM" id="Coils"/>
    </source>
</evidence>
<sequence>LVELHVFYVPAEVWNFKLNTIPVALTCKFISAGFIRVSPHITLRVLRERLGEYLGGVTITDKFRFLKCIGKKLAVVKAEQERDLELKLFAPPYALYPELYLLPGVEYFEDVYPLPSSTQQKHHLIEEANRFGHGSRLSSLFQKKPEKSRPFLVSTQSRHQVKNLEMPSPVEWDEKEPVPVSHTNNKEDNNNRVPEKQFGEKGNLTSSTDENQQNLTSPKEYISPPRPPFLALTVNPAQVPVIQAAKNKMVEQLQQMKKDRRHMEKTREELIKKAKWLLEQNKLKRYHVREEWKKKYFETKKATVSLEDTLNKLGQDLELYHQKLLLQLEARNSQKRPNNTTSKNYTIIQIATVQHELDQLRRKLDDTKMRLLIEIKMRKQAASDLRALRAELTLKKIHSALMLQSRKSGI</sequence>
<keyword evidence="5" id="KW-1185">Reference proteome</keyword>
<organism evidence="4 5">
    <name type="scientific">Erithacus rubecula</name>
    <name type="common">European robin</name>
    <dbReference type="NCBI Taxonomy" id="37610"/>
    <lineage>
        <taxon>Eukaryota</taxon>
        <taxon>Metazoa</taxon>
        <taxon>Chordata</taxon>
        <taxon>Craniata</taxon>
        <taxon>Vertebrata</taxon>
        <taxon>Euteleostomi</taxon>
        <taxon>Archelosauria</taxon>
        <taxon>Archosauria</taxon>
        <taxon>Dinosauria</taxon>
        <taxon>Saurischia</taxon>
        <taxon>Theropoda</taxon>
        <taxon>Coelurosauria</taxon>
        <taxon>Aves</taxon>
        <taxon>Neognathae</taxon>
        <taxon>Neoaves</taxon>
        <taxon>Telluraves</taxon>
        <taxon>Australaves</taxon>
        <taxon>Passeriformes</taxon>
        <taxon>Turdidae</taxon>
        <taxon>Erithacus</taxon>
    </lineage>
</organism>
<feature type="coiled-coil region" evidence="1">
    <location>
        <begin position="246"/>
        <end position="273"/>
    </location>
</feature>
<feature type="non-terminal residue" evidence="4">
    <location>
        <position position="410"/>
    </location>
</feature>
<dbReference type="PANTHER" id="PTHR14421:SF3">
    <property type="entry name" value="SPERMATOGENESIS-ASSOCIATED PROTEIN 1"/>
    <property type="match status" value="1"/>
</dbReference>
<dbReference type="PANTHER" id="PTHR14421">
    <property type="entry name" value="SPERMATOGENESIS-ASSOCIATED PROTEIN 1"/>
    <property type="match status" value="1"/>
</dbReference>
<gene>
    <name evidence="4" type="primary">Spata1</name>
    <name evidence="4" type="ORF">ERIRUB_R01601</name>
</gene>
<evidence type="ECO:0000259" key="3">
    <source>
        <dbReference type="Pfam" id="PF15743"/>
    </source>
</evidence>
<evidence type="ECO:0000313" key="4">
    <source>
        <dbReference type="EMBL" id="NWY73994.1"/>
    </source>
</evidence>
<keyword evidence="1" id="KW-0175">Coiled coil</keyword>
<comment type="caution">
    <text evidence="4">The sequence shown here is derived from an EMBL/GenBank/DDBJ whole genome shotgun (WGS) entry which is preliminary data.</text>
</comment>
<protein>
    <submittedName>
        <fullName evidence="4">SPAT1 protein</fullName>
    </submittedName>
</protein>
<dbReference type="InterPro" id="IPR031478">
    <property type="entry name" value="SPATA1_C"/>
</dbReference>
<name>A0A7K7GWN6_ERIRU</name>
<evidence type="ECO:0000256" key="2">
    <source>
        <dbReference type="SAM" id="MobiDB-lite"/>
    </source>
</evidence>
<feature type="region of interest" description="Disordered" evidence="2">
    <location>
        <begin position="148"/>
        <end position="222"/>
    </location>
</feature>
<proteinExistence type="predicted"/>
<evidence type="ECO:0000313" key="5">
    <source>
        <dbReference type="Proteomes" id="UP000529965"/>
    </source>
</evidence>
<dbReference type="Pfam" id="PF15743">
    <property type="entry name" value="SPATA1_C"/>
    <property type="match status" value="1"/>
</dbReference>
<dbReference type="Proteomes" id="UP000529965">
    <property type="component" value="Unassembled WGS sequence"/>
</dbReference>
<dbReference type="EMBL" id="VZSK01002219">
    <property type="protein sequence ID" value="NWY73994.1"/>
    <property type="molecule type" value="Genomic_DNA"/>
</dbReference>
<feature type="non-terminal residue" evidence="4">
    <location>
        <position position="1"/>
    </location>
</feature>
<accession>A0A7K7GWN6</accession>
<dbReference type="AlphaFoldDB" id="A0A7K7GWN6"/>
<feature type="compositionally biased region" description="Polar residues" evidence="2">
    <location>
        <begin position="203"/>
        <end position="217"/>
    </location>
</feature>